<reference evidence="1 2" key="1">
    <citation type="submission" date="2022-05" db="EMBL/GenBank/DDBJ databases">
        <authorList>
            <consortium name="Genoscope - CEA"/>
            <person name="William W."/>
        </authorList>
    </citation>
    <scope>NUCLEOTIDE SEQUENCE [LARGE SCALE GENOMIC DNA]</scope>
</reference>
<keyword evidence="2" id="KW-1185">Reference proteome</keyword>
<feature type="non-terminal residue" evidence="1">
    <location>
        <position position="1"/>
    </location>
</feature>
<protein>
    <submittedName>
        <fullName evidence="1">Uncharacterized protein</fullName>
    </submittedName>
</protein>
<proteinExistence type="predicted"/>
<organism evidence="1 2">
    <name type="scientific">Porites evermanni</name>
    <dbReference type="NCBI Taxonomy" id="104178"/>
    <lineage>
        <taxon>Eukaryota</taxon>
        <taxon>Metazoa</taxon>
        <taxon>Cnidaria</taxon>
        <taxon>Anthozoa</taxon>
        <taxon>Hexacorallia</taxon>
        <taxon>Scleractinia</taxon>
        <taxon>Fungiina</taxon>
        <taxon>Poritidae</taxon>
        <taxon>Porites</taxon>
    </lineage>
</organism>
<name>A0ABN8LSQ1_9CNID</name>
<gene>
    <name evidence="1" type="ORF">PEVE_00044265</name>
</gene>
<evidence type="ECO:0000313" key="1">
    <source>
        <dbReference type="EMBL" id="CAH3018657.1"/>
    </source>
</evidence>
<dbReference type="EMBL" id="CALNXI010000093">
    <property type="protein sequence ID" value="CAH3018657.1"/>
    <property type="molecule type" value="Genomic_DNA"/>
</dbReference>
<comment type="caution">
    <text evidence="1">The sequence shown here is derived from an EMBL/GenBank/DDBJ whole genome shotgun (WGS) entry which is preliminary data.</text>
</comment>
<accession>A0ABN8LSQ1</accession>
<dbReference type="Proteomes" id="UP001159427">
    <property type="component" value="Unassembled WGS sequence"/>
</dbReference>
<sequence>QAITGRTNESQITTHAISHGHVKGNYVGTFHQFYVRTQYYSKDKSQIRAQITNKTVVIERFFAIFCSSAFFILRNITLSNYQCANNNDDVPCVVFKSEYVKSTSSR</sequence>
<evidence type="ECO:0000313" key="2">
    <source>
        <dbReference type="Proteomes" id="UP001159427"/>
    </source>
</evidence>